<keyword evidence="2" id="KW-1185">Reference proteome</keyword>
<dbReference type="EMBL" id="JDFF01000016">
    <property type="protein sequence ID" value="EWC92199.1"/>
    <property type="molecule type" value="Genomic_DNA"/>
</dbReference>
<dbReference type="PATRIC" id="fig|887901.3.peg.974"/>
<sequence length="50" mass="5921">MQGKRRIKGSRREEWGKEKIRTSPLPIQEKEGESWVLLKIGRRCNVEDLV</sequence>
<reference evidence="1 2" key="1">
    <citation type="submission" date="2014-01" db="EMBL/GenBank/DDBJ databases">
        <authorList>
            <person name="Durkin A.S."/>
            <person name="McCorrison J."/>
            <person name="Torralba M."/>
            <person name="Gillis M."/>
            <person name="Haft D.H."/>
            <person name="Methe B."/>
            <person name="Sutton G."/>
            <person name="Nelson K.E."/>
        </authorList>
    </citation>
    <scope>NUCLEOTIDE SEQUENCE [LARGE SCALE GENOMIC DNA]</scope>
    <source>
        <strain evidence="1 2">ATCC 51270</strain>
    </source>
</reference>
<protein>
    <submittedName>
        <fullName evidence="1">Uncharacterized protein</fullName>
    </submittedName>
</protein>
<accession>Z4WXK0</accession>
<comment type="caution">
    <text evidence="1">The sequence shown here is derived from an EMBL/GenBank/DDBJ whole genome shotgun (WGS) entry which is preliminary data.</text>
</comment>
<dbReference type="AlphaFoldDB" id="Z4WXK0"/>
<gene>
    <name evidence="1" type="ORF">HMPREF0636_0632</name>
</gene>
<organism evidence="1 2">
    <name type="scientific">Porphyromonas catoniae ATCC 51270</name>
    <dbReference type="NCBI Taxonomy" id="887901"/>
    <lineage>
        <taxon>Bacteria</taxon>
        <taxon>Pseudomonadati</taxon>
        <taxon>Bacteroidota</taxon>
        <taxon>Bacteroidia</taxon>
        <taxon>Bacteroidales</taxon>
        <taxon>Porphyromonadaceae</taxon>
        <taxon>Porphyromonas</taxon>
    </lineage>
</organism>
<name>Z4WXK0_9PORP</name>
<dbReference type="Proteomes" id="UP000023482">
    <property type="component" value="Unassembled WGS sequence"/>
</dbReference>
<proteinExistence type="predicted"/>
<evidence type="ECO:0000313" key="1">
    <source>
        <dbReference type="EMBL" id="EWC92199.1"/>
    </source>
</evidence>
<evidence type="ECO:0000313" key="2">
    <source>
        <dbReference type="Proteomes" id="UP000023482"/>
    </source>
</evidence>